<evidence type="ECO:0000313" key="5">
    <source>
        <dbReference type="EnsemblPlants" id="KRH01532"/>
    </source>
</evidence>
<proteinExistence type="predicted"/>
<feature type="region of interest" description="Disordered" evidence="2">
    <location>
        <begin position="773"/>
        <end position="804"/>
    </location>
</feature>
<dbReference type="PaxDb" id="3847-GLYMA18G51911.1"/>
<dbReference type="InParanoid" id="K7MV92"/>
<dbReference type="PROSITE" id="PS50102">
    <property type="entry name" value="RRM"/>
    <property type="match status" value="1"/>
</dbReference>
<dbReference type="EnsemblPlants" id="KRH01532">
    <property type="protein sequence ID" value="KRH01532"/>
    <property type="gene ID" value="GLYMA_18G283000"/>
</dbReference>
<feature type="compositionally biased region" description="Basic and acidic residues" evidence="2">
    <location>
        <begin position="789"/>
        <end position="804"/>
    </location>
</feature>
<dbReference type="HOGENOM" id="CLU_021395_0_0_1"/>
<gene>
    <name evidence="4" type="ORF">GLYMA_18G283000</name>
</gene>
<evidence type="ECO:0000256" key="1">
    <source>
        <dbReference type="PROSITE-ProRule" id="PRU00176"/>
    </source>
</evidence>
<dbReference type="GO" id="GO:0003729">
    <property type="term" value="F:mRNA binding"/>
    <property type="evidence" value="ECO:0000318"/>
    <property type="project" value="GO_Central"/>
</dbReference>
<protein>
    <recommendedName>
        <fullName evidence="3">RRM domain-containing protein</fullName>
    </recommendedName>
</protein>
<dbReference type="SUPFAM" id="SSF54928">
    <property type="entry name" value="RNA-binding domain, RBD"/>
    <property type="match status" value="1"/>
</dbReference>
<dbReference type="Gene3D" id="3.30.70.330">
    <property type="match status" value="1"/>
</dbReference>
<feature type="region of interest" description="Disordered" evidence="2">
    <location>
        <begin position="579"/>
        <end position="619"/>
    </location>
</feature>
<feature type="compositionally biased region" description="Polar residues" evidence="2">
    <location>
        <begin position="160"/>
        <end position="175"/>
    </location>
</feature>
<name>K7MV92_SOYBN</name>
<dbReference type="STRING" id="3847.K7MV92"/>
<feature type="compositionally biased region" description="Polar residues" evidence="2">
    <location>
        <begin position="730"/>
        <end position="751"/>
    </location>
</feature>
<dbReference type="GO" id="GO:0016607">
    <property type="term" value="C:nuclear speck"/>
    <property type="evidence" value="ECO:0000318"/>
    <property type="project" value="GO_Central"/>
</dbReference>
<dbReference type="InterPro" id="IPR000504">
    <property type="entry name" value="RRM_dom"/>
</dbReference>
<dbReference type="InterPro" id="IPR012677">
    <property type="entry name" value="Nucleotide-bd_a/b_plait_sf"/>
</dbReference>
<evidence type="ECO:0000313" key="4">
    <source>
        <dbReference type="EMBL" id="KRH01532.1"/>
    </source>
</evidence>
<reference evidence="4 5" key="1">
    <citation type="journal article" date="2010" name="Nature">
        <title>Genome sequence of the palaeopolyploid soybean.</title>
        <authorList>
            <person name="Schmutz J."/>
            <person name="Cannon S.B."/>
            <person name="Schlueter J."/>
            <person name="Ma J."/>
            <person name="Mitros T."/>
            <person name="Nelson W."/>
            <person name="Hyten D.L."/>
            <person name="Song Q."/>
            <person name="Thelen J.J."/>
            <person name="Cheng J."/>
            <person name="Xu D."/>
            <person name="Hellsten U."/>
            <person name="May G.D."/>
            <person name="Yu Y."/>
            <person name="Sakurai T."/>
            <person name="Umezawa T."/>
            <person name="Bhattacharyya M.K."/>
            <person name="Sandhu D."/>
            <person name="Valliyodan B."/>
            <person name="Lindquist E."/>
            <person name="Peto M."/>
            <person name="Grant D."/>
            <person name="Shu S."/>
            <person name="Goodstein D."/>
            <person name="Barry K."/>
            <person name="Futrell-Griggs M."/>
            <person name="Abernathy B."/>
            <person name="Du J."/>
            <person name="Tian Z."/>
            <person name="Zhu L."/>
            <person name="Gill N."/>
            <person name="Joshi T."/>
            <person name="Libault M."/>
            <person name="Sethuraman A."/>
            <person name="Zhang X.-C."/>
            <person name="Shinozaki K."/>
            <person name="Nguyen H.T."/>
            <person name="Wing R.A."/>
            <person name="Cregan P."/>
            <person name="Specht J."/>
            <person name="Grimwood J."/>
            <person name="Rokhsar D."/>
            <person name="Stacey G."/>
            <person name="Shoemaker R.C."/>
            <person name="Jackson S.A."/>
        </authorList>
    </citation>
    <scope>NUCLEOTIDE SEQUENCE [LARGE SCALE GENOMIC DNA]</scope>
    <source>
        <strain evidence="5">cv. Williams 82</strain>
        <tissue evidence="4">Callus</tissue>
    </source>
</reference>
<reference evidence="4" key="3">
    <citation type="submission" date="2018-07" db="EMBL/GenBank/DDBJ databases">
        <title>WGS assembly of Glycine max.</title>
        <authorList>
            <person name="Schmutz J."/>
            <person name="Cannon S."/>
            <person name="Schlueter J."/>
            <person name="Ma J."/>
            <person name="Mitros T."/>
            <person name="Nelson W."/>
            <person name="Hyten D."/>
            <person name="Song Q."/>
            <person name="Thelen J."/>
            <person name="Cheng J."/>
            <person name="Xu D."/>
            <person name="Hellsten U."/>
            <person name="May G."/>
            <person name="Yu Y."/>
            <person name="Sakurai T."/>
            <person name="Umezawa T."/>
            <person name="Bhattacharyya M."/>
            <person name="Sandhu D."/>
            <person name="Valliyodan B."/>
            <person name="Lindquist E."/>
            <person name="Peto M."/>
            <person name="Grant D."/>
            <person name="Shu S."/>
            <person name="Goodstein D."/>
            <person name="Barry K."/>
            <person name="Futrell-Griggs M."/>
            <person name="Abernathy B."/>
            <person name="Du J."/>
            <person name="Tian Z."/>
            <person name="Zhu L."/>
            <person name="Gill N."/>
            <person name="Joshi T."/>
            <person name="Libault M."/>
            <person name="Sethuraman A."/>
            <person name="Zhang X."/>
            <person name="Shinozaki K."/>
            <person name="Nguyen H."/>
            <person name="Wing R."/>
            <person name="Cregan P."/>
            <person name="Specht J."/>
            <person name="Grimwood J."/>
            <person name="Rokhsar D."/>
            <person name="Stacey G."/>
            <person name="Shoemaker R."/>
            <person name="Jackson S."/>
        </authorList>
    </citation>
    <scope>NUCLEOTIDE SEQUENCE</scope>
    <source>
        <tissue evidence="4">Callus</tissue>
    </source>
</reference>
<feature type="region of interest" description="Disordered" evidence="2">
    <location>
        <begin position="628"/>
        <end position="647"/>
    </location>
</feature>
<dbReference type="PANTHER" id="PTHR34427">
    <property type="entry name" value="DUF4283 DOMAIN PROTEIN"/>
    <property type="match status" value="1"/>
</dbReference>
<dbReference type="OMA" id="ECNDDAW"/>
<keyword evidence="6" id="KW-1185">Reference proteome</keyword>
<dbReference type="EMBL" id="CM000851">
    <property type="protein sequence ID" value="KRH01532.1"/>
    <property type="molecule type" value="Genomic_DNA"/>
</dbReference>
<dbReference type="SMART" id="SM00360">
    <property type="entry name" value="RRM"/>
    <property type="match status" value="1"/>
</dbReference>
<dbReference type="AlphaFoldDB" id="K7MV92"/>
<dbReference type="Pfam" id="PF00076">
    <property type="entry name" value="RRM_1"/>
    <property type="match status" value="1"/>
</dbReference>
<dbReference type="PANTHER" id="PTHR34427:SF5">
    <property type="entry name" value="DUF4283 DOMAIN-CONTAINING PROTEIN"/>
    <property type="match status" value="1"/>
</dbReference>
<organism evidence="5">
    <name type="scientific">Glycine max</name>
    <name type="common">Soybean</name>
    <name type="synonym">Glycine hispida</name>
    <dbReference type="NCBI Taxonomy" id="3847"/>
    <lineage>
        <taxon>Eukaryota</taxon>
        <taxon>Viridiplantae</taxon>
        <taxon>Streptophyta</taxon>
        <taxon>Embryophyta</taxon>
        <taxon>Tracheophyta</taxon>
        <taxon>Spermatophyta</taxon>
        <taxon>Magnoliopsida</taxon>
        <taxon>eudicotyledons</taxon>
        <taxon>Gunneridae</taxon>
        <taxon>Pentapetalae</taxon>
        <taxon>rosids</taxon>
        <taxon>fabids</taxon>
        <taxon>Fabales</taxon>
        <taxon>Fabaceae</taxon>
        <taxon>Papilionoideae</taxon>
        <taxon>50 kb inversion clade</taxon>
        <taxon>NPAAA clade</taxon>
        <taxon>indigoferoid/millettioid clade</taxon>
        <taxon>Phaseoleae</taxon>
        <taxon>Glycine</taxon>
        <taxon>Glycine subgen. Soja</taxon>
    </lineage>
</organism>
<feature type="region of interest" description="Disordered" evidence="2">
    <location>
        <begin position="150"/>
        <end position="175"/>
    </location>
</feature>
<dbReference type="Proteomes" id="UP000008827">
    <property type="component" value="Chromosome 18"/>
</dbReference>
<dbReference type="SMR" id="K7MV92"/>
<reference evidence="5" key="2">
    <citation type="submission" date="2018-02" db="UniProtKB">
        <authorList>
            <consortium name="EnsemblPlants"/>
        </authorList>
    </citation>
    <scope>IDENTIFICATION</scope>
    <source>
        <strain evidence="5">Williams 82</strain>
    </source>
</reference>
<accession>K7MV92</accession>
<dbReference type="GO" id="GO:0000381">
    <property type="term" value="P:regulation of alternative mRNA splicing, via spliceosome"/>
    <property type="evidence" value="ECO:0000318"/>
    <property type="project" value="GO_Central"/>
</dbReference>
<dbReference type="Gramene" id="KRH01532">
    <property type="protein sequence ID" value="KRH01532"/>
    <property type="gene ID" value="GLYMA_18G283000"/>
</dbReference>
<feature type="region of interest" description="Disordered" evidence="2">
    <location>
        <begin position="719"/>
        <end position="756"/>
    </location>
</feature>
<feature type="compositionally biased region" description="Basic and acidic residues" evidence="2">
    <location>
        <begin position="579"/>
        <end position="595"/>
    </location>
</feature>
<keyword evidence="1" id="KW-0694">RNA-binding</keyword>
<feature type="compositionally biased region" description="Polar residues" evidence="2">
    <location>
        <begin position="773"/>
        <end position="784"/>
    </location>
</feature>
<feature type="compositionally biased region" description="Basic and acidic residues" evidence="2">
    <location>
        <begin position="506"/>
        <end position="523"/>
    </location>
</feature>
<feature type="region of interest" description="Disordered" evidence="2">
    <location>
        <begin position="460"/>
        <end position="557"/>
    </location>
</feature>
<evidence type="ECO:0000313" key="6">
    <source>
        <dbReference type="Proteomes" id="UP000008827"/>
    </source>
</evidence>
<sequence length="804" mass="91327">MVLIQLKKKRTIQSWRERESRERNSGWERVRTRKERRARVRFRESEGSHLTIEGLATGQRQSYTRANWRDHKDVISFYFTRFPEDATAKDLWFHFKQQGDVREVFIPRKRNNQGRRYGFVRYKGVRDVHQLQQHLDNRFFGGMKMNVNIPKYGRPKKGESQTVERGTAETGQTQKGRTEVYLSRLPEANMGIQGRSYAEVVNTNIPKPAQRRTTAKLQYISSNATSEVNLDISMTGKQWLKEAWVGRLKNLASFDSIEEAIWWDSGQNISPKYIGDDMVLLLGLTEENAEKMVNEEDEGWGDLFYSIEKWNPSLRPGFRLTWIQCWGIPLVAWDMNCIKQIVAGIGEMVEAEESLEDQRRFDVARILVKTPWKPLIQHTVNIHIQGEIFPVHIAEESGLFGARWQPKRERDFSSSEEILSDECNDDAWSGSELQGWRYKARIESVAEEIRTVAKGGTLEAEAMEDMATEGVVGGEEDNRRGRSEIVPFKTQRGAPAQSETVDDTEDRGGDEERSPRGVEEGRLRQVSRSEGPATVAAGADQNGKAIGTKSGHDPKDKAIVRWVVKQADNALTGDKCVQTRDRELPVSQEEGKTDLGEEDNLGGDVGPDGLGNLYENSMRRQTRNVGGMVYEEDKHNFESPSPKSRDKEMMGLLDLGQAINTPPKLCPSPKNGPVLKTTPLLTPLLTYSRKGKMKRVKAQIGEVVSNQVLSSPEHVQNGLFQRDNEGRGSANPQIQTETSSTHNRQENQLQEETFDSHEESLWRMIKELGLTTGKTQRDYVQQLTEMEDRDGKEADSLGGRGRDS</sequence>
<feature type="compositionally biased region" description="Basic and acidic residues" evidence="2">
    <location>
        <begin position="631"/>
        <end position="647"/>
    </location>
</feature>
<evidence type="ECO:0000259" key="3">
    <source>
        <dbReference type="PROSITE" id="PS50102"/>
    </source>
</evidence>
<feature type="domain" description="RRM" evidence="3">
    <location>
        <begin position="75"/>
        <end position="152"/>
    </location>
</feature>
<evidence type="ECO:0000256" key="2">
    <source>
        <dbReference type="SAM" id="MobiDB-lite"/>
    </source>
</evidence>
<dbReference type="InterPro" id="IPR035979">
    <property type="entry name" value="RBD_domain_sf"/>
</dbReference>
<dbReference type="CDD" id="cd00590">
    <property type="entry name" value="RRM_SF"/>
    <property type="match status" value="1"/>
</dbReference>